<evidence type="ECO:0000256" key="8">
    <source>
        <dbReference type="ARBA" id="ARBA00023026"/>
    </source>
</evidence>
<dbReference type="InterPro" id="IPR014710">
    <property type="entry name" value="RmlC-like_jellyroll"/>
</dbReference>
<keyword evidence="5" id="KW-0021">Allosteric enzyme</keyword>
<comment type="subcellular location">
    <subcellularLocation>
        <location evidence="1">Cytoplasm</location>
    </subcellularLocation>
</comment>
<dbReference type="PRINTS" id="PR00034">
    <property type="entry name" value="HTHCRP"/>
</dbReference>
<dbReference type="GO" id="GO:0003700">
    <property type="term" value="F:DNA-binding transcription factor activity"/>
    <property type="evidence" value="ECO:0007669"/>
    <property type="project" value="TreeGrafter"/>
</dbReference>
<keyword evidence="11" id="KW-0804">Transcription</keyword>
<feature type="domain" description="Cyclic nucleotide-binding" evidence="13">
    <location>
        <begin position="63"/>
        <end position="147"/>
    </location>
</feature>
<dbReference type="InterPro" id="IPR018490">
    <property type="entry name" value="cNMP-bd_dom_sf"/>
</dbReference>
<dbReference type="SUPFAM" id="SSF51206">
    <property type="entry name" value="cAMP-binding domain-like"/>
    <property type="match status" value="1"/>
</dbReference>
<dbReference type="GO" id="GO:0003677">
    <property type="term" value="F:DNA binding"/>
    <property type="evidence" value="ECO:0007669"/>
    <property type="project" value="UniProtKB-KW"/>
</dbReference>
<dbReference type="InterPro" id="IPR050397">
    <property type="entry name" value="Env_Response_Regulators"/>
</dbReference>
<evidence type="ECO:0000256" key="3">
    <source>
        <dbReference type="ARBA" id="ARBA00020769"/>
    </source>
</evidence>
<dbReference type="PANTHER" id="PTHR24567">
    <property type="entry name" value="CRP FAMILY TRANSCRIPTIONAL REGULATORY PROTEIN"/>
    <property type="match status" value="1"/>
</dbReference>
<evidence type="ECO:0000256" key="10">
    <source>
        <dbReference type="ARBA" id="ARBA00023159"/>
    </source>
</evidence>
<dbReference type="Gene3D" id="2.60.120.10">
    <property type="entry name" value="Jelly Rolls"/>
    <property type="match status" value="1"/>
</dbReference>
<dbReference type="GO" id="GO:0005829">
    <property type="term" value="C:cytosol"/>
    <property type="evidence" value="ECO:0007669"/>
    <property type="project" value="TreeGrafter"/>
</dbReference>
<evidence type="ECO:0000313" key="15">
    <source>
        <dbReference type="EMBL" id="GAP66931.1"/>
    </source>
</evidence>
<dbReference type="Pfam" id="PF00027">
    <property type="entry name" value="cNMP_binding"/>
    <property type="match status" value="1"/>
</dbReference>
<dbReference type="SUPFAM" id="SSF46785">
    <property type="entry name" value="Winged helix' DNA-binding domain"/>
    <property type="match status" value="1"/>
</dbReference>
<evidence type="ECO:0000256" key="1">
    <source>
        <dbReference type="ARBA" id="ARBA00004496"/>
    </source>
</evidence>
<dbReference type="CDD" id="cd00038">
    <property type="entry name" value="CAP_ED"/>
    <property type="match status" value="1"/>
</dbReference>
<evidence type="ECO:0000256" key="4">
    <source>
        <dbReference type="ARBA" id="ARBA00022491"/>
    </source>
</evidence>
<dbReference type="SMART" id="SM00100">
    <property type="entry name" value="cNMP"/>
    <property type="match status" value="1"/>
</dbReference>
<dbReference type="AlphaFoldDB" id="A0A0K8QQE3"/>
<dbReference type="InterPro" id="IPR012318">
    <property type="entry name" value="HTH_CRP"/>
</dbReference>
<comment type="subunit">
    <text evidence="2">Homodimer.</text>
</comment>
<evidence type="ECO:0000256" key="5">
    <source>
        <dbReference type="ARBA" id="ARBA00022533"/>
    </source>
</evidence>
<dbReference type="CDD" id="cd00092">
    <property type="entry name" value="HTH_CRP"/>
    <property type="match status" value="1"/>
</dbReference>
<dbReference type="InterPro" id="IPR000595">
    <property type="entry name" value="cNMP-bd_dom"/>
</dbReference>
<accession>A0A0K8QQE3</accession>
<evidence type="ECO:0000256" key="11">
    <source>
        <dbReference type="ARBA" id="ARBA00023163"/>
    </source>
</evidence>
<protein>
    <recommendedName>
        <fullName evidence="3">CRP-like protein Clp</fullName>
    </recommendedName>
    <alternativeName>
        <fullName evidence="12">Catabolite activation-like protein</fullName>
    </alternativeName>
</protein>
<evidence type="ECO:0000256" key="9">
    <source>
        <dbReference type="ARBA" id="ARBA00023125"/>
    </source>
</evidence>
<dbReference type="STRING" id="1475481.GCA_000953855_02293"/>
<dbReference type="InterPro" id="IPR036388">
    <property type="entry name" value="WH-like_DNA-bd_sf"/>
</dbReference>
<evidence type="ECO:0000256" key="2">
    <source>
        <dbReference type="ARBA" id="ARBA00011738"/>
    </source>
</evidence>
<feature type="domain" description="HTH crp-type" evidence="14">
    <location>
        <begin position="180"/>
        <end position="253"/>
    </location>
</feature>
<sequence length="263" mass="29240">MTARWHGCATPALGWTRGPFPETLVMTTRPPIDLSSARNLADAALQRSALGRCLAGYSAQTTLHVVRLQKGEHIVHAGDPFESLFLLSSGSAKAVRIGIDGREQVTRFYFAEDLLGLDALDAEVHPTSIRALEYSVAIEVPLRRLERMGIDVRTLNEALIRKLAHELQHEQMTMLLLGSTTAEERLATFLLDLGRRYAARGYSGTEYVLKMTREDIASYLGLKLETISRGLSRFNREGTVQVEGRHISIRDRERLGRAAAWAA</sequence>
<evidence type="ECO:0000256" key="12">
    <source>
        <dbReference type="ARBA" id="ARBA00031697"/>
    </source>
</evidence>
<dbReference type="Proteomes" id="UP000253740">
    <property type="component" value="Unassembled WGS sequence"/>
</dbReference>
<reference evidence="15" key="1">
    <citation type="submission" date="2015-08" db="EMBL/GenBank/DDBJ databases">
        <title>Complete DNA Sequence of Pseudomonas syringae pv. actinidiae, the Causal Agent of Kiwifruit Canker Disease.</title>
        <authorList>
            <person name="Rikkerink E.H.A."/>
            <person name="Fineran P.C."/>
        </authorList>
    </citation>
    <scope>NUCLEOTIDE SEQUENCE</scope>
    <source>
        <strain evidence="15">SkMP5</strain>
    </source>
</reference>
<keyword evidence="4" id="KW-0678">Repressor</keyword>
<keyword evidence="16" id="KW-1185">Reference proteome</keyword>
<evidence type="ECO:0000313" key="16">
    <source>
        <dbReference type="Proteomes" id="UP000253740"/>
    </source>
</evidence>
<dbReference type="EMBL" id="DF970239">
    <property type="protein sequence ID" value="GAP66931.1"/>
    <property type="molecule type" value="Genomic_DNA"/>
</dbReference>
<proteinExistence type="predicted"/>
<dbReference type="FunFam" id="1.10.10.10:FF:000028">
    <property type="entry name" value="Fumarate/nitrate reduction transcriptional regulator Fnr"/>
    <property type="match status" value="1"/>
</dbReference>
<evidence type="ECO:0000259" key="14">
    <source>
        <dbReference type="PROSITE" id="PS51063"/>
    </source>
</evidence>
<dbReference type="PROSITE" id="PS51063">
    <property type="entry name" value="HTH_CRP_2"/>
    <property type="match status" value="1"/>
</dbReference>
<dbReference type="SMART" id="SM00419">
    <property type="entry name" value="HTH_CRP"/>
    <property type="match status" value="1"/>
</dbReference>
<dbReference type="InterPro" id="IPR036390">
    <property type="entry name" value="WH_DNA-bd_sf"/>
</dbReference>
<evidence type="ECO:0000259" key="13">
    <source>
        <dbReference type="PROSITE" id="PS50042"/>
    </source>
</evidence>
<dbReference type="PANTHER" id="PTHR24567:SF75">
    <property type="entry name" value="FUMARATE AND NITRATE REDUCTION REGULATORY PROTEIN"/>
    <property type="match status" value="1"/>
</dbReference>
<dbReference type="Gene3D" id="1.10.10.10">
    <property type="entry name" value="Winged helix-like DNA-binding domain superfamily/Winged helix DNA-binding domain"/>
    <property type="match status" value="1"/>
</dbReference>
<evidence type="ECO:0000256" key="6">
    <source>
        <dbReference type="ARBA" id="ARBA00022636"/>
    </source>
</evidence>
<keyword evidence="7" id="KW-0805">Transcription regulation</keyword>
<organism evidence="15">
    <name type="scientific">Mizugakiibacter sediminis</name>
    <dbReference type="NCBI Taxonomy" id="1475481"/>
    <lineage>
        <taxon>Bacteria</taxon>
        <taxon>Pseudomonadati</taxon>
        <taxon>Pseudomonadota</taxon>
        <taxon>Gammaproteobacteria</taxon>
        <taxon>Lysobacterales</taxon>
        <taxon>Rhodanobacteraceae</taxon>
        <taxon>Mizugakiibacter</taxon>
    </lineage>
</organism>
<keyword evidence="8" id="KW-0843">Virulence</keyword>
<evidence type="ECO:0000256" key="7">
    <source>
        <dbReference type="ARBA" id="ARBA00023015"/>
    </source>
</evidence>
<gene>
    <name evidence="15" type="ORF">MBSD_n2247</name>
</gene>
<name>A0A0K8QQE3_9GAMM</name>
<dbReference type="Pfam" id="PF13545">
    <property type="entry name" value="HTH_Crp_2"/>
    <property type="match status" value="1"/>
</dbReference>
<keyword evidence="9" id="KW-0238">DNA-binding</keyword>
<keyword evidence="6" id="KW-0973">c-di-GMP</keyword>
<keyword evidence="10" id="KW-0010">Activator</keyword>
<dbReference type="GO" id="GO:0003824">
    <property type="term" value="F:catalytic activity"/>
    <property type="evidence" value="ECO:0007669"/>
    <property type="project" value="UniProtKB-KW"/>
</dbReference>
<dbReference type="PROSITE" id="PS50042">
    <property type="entry name" value="CNMP_BINDING_3"/>
    <property type="match status" value="1"/>
</dbReference>